<evidence type="ECO:0000313" key="2">
    <source>
        <dbReference type="Proteomes" id="UP001145114"/>
    </source>
</evidence>
<gene>
    <name evidence="1" type="primary">CLR6</name>
    <name evidence="1" type="ORF">EV182_005741</name>
</gene>
<dbReference type="EMBL" id="JAMZIH010002142">
    <property type="protein sequence ID" value="KAJ1677640.1"/>
    <property type="molecule type" value="Genomic_DNA"/>
</dbReference>
<dbReference type="Proteomes" id="UP001145114">
    <property type="component" value="Unassembled WGS sequence"/>
</dbReference>
<protein>
    <submittedName>
        <fullName evidence="1">Histone deacetylase (Class I) Clr6</fullName>
    </submittedName>
</protein>
<keyword evidence="2" id="KW-1185">Reference proteome</keyword>
<feature type="non-terminal residue" evidence="1">
    <location>
        <position position="394"/>
    </location>
</feature>
<organism evidence="1 2">
    <name type="scientific">Spiromyces aspiralis</name>
    <dbReference type="NCBI Taxonomy" id="68401"/>
    <lineage>
        <taxon>Eukaryota</taxon>
        <taxon>Fungi</taxon>
        <taxon>Fungi incertae sedis</taxon>
        <taxon>Zoopagomycota</taxon>
        <taxon>Kickxellomycotina</taxon>
        <taxon>Kickxellomycetes</taxon>
        <taxon>Kickxellales</taxon>
        <taxon>Kickxellaceae</taxon>
        <taxon>Spiromyces</taxon>
    </lineage>
</organism>
<proteinExistence type="predicted"/>
<reference evidence="1" key="1">
    <citation type="submission" date="2022-06" db="EMBL/GenBank/DDBJ databases">
        <title>Phylogenomic reconstructions and comparative analyses of Kickxellomycotina fungi.</title>
        <authorList>
            <person name="Reynolds N.K."/>
            <person name="Stajich J.E."/>
            <person name="Barry K."/>
            <person name="Grigoriev I.V."/>
            <person name="Crous P."/>
            <person name="Smith M.E."/>
        </authorList>
    </citation>
    <scope>NUCLEOTIDE SEQUENCE</scope>
    <source>
        <strain evidence="1">RSA 2271</strain>
    </source>
</reference>
<accession>A0ACC1HNP4</accession>
<name>A0ACC1HNP4_9FUNG</name>
<evidence type="ECO:0000313" key="1">
    <source>
        <dbReference type="EMBL" id="KAJ1677640.1"/>
    </source>
</evidence>
<comment type="caution">
    <text evidence="1">The sequence shown here is derived from an EMBL/GenBank/DDBJ whole genome shotgun (WGS) entry which is preliminary data.</text>
</comment>
<sequence>MSKFHSDDYIEYLERVTPEFAEKMPMHTARYLPGDDCPPFDGLFEFCSISAGGSIEGAKRLNHGDSDIVINWSGGLHHAKKGEASGFCYVNDIILAILELLRYHQRVLYLDIDVHHGDGVEEAFYTTDRVMSVSFHKYGDFFPGTGHIRDVGIGKGKYYAVNVPLRDGIDDESYKSIFQPVMRKVMESYRPGAVVMQCGTDSLSGDRLGCFNLSMKGHAACVEFMKSFDVPLFCVGGGGYTIRNVARTWAYETSVLLNEKVSPVLPYNDYYEFYGPEYRLDVPSSNMENANSREYLDSLISEIYEHLRHVPHAPSVQMHQVPRDWVTDDSEDDEDEDEHADTRHSQRRAEKRVANDAEYSDSDGEGESQRNRKNFRRSAPNRRIQRLTTTATPP</sequence>